<proteinExistence type="predicted"/>
<dbReference type="Proteomes" id="UP001478862">
    <property type="component" value="Unassembled WGS sequence"/>
</dbReference>
<comment type="caution">
    <text evidence="1">The sequence shown here is derived from an EMBL/GenBank/DDBJ whole genome shotgun (WGS) entry which is preliminary data.</text>
</comment>
<organism evidence="1 2">
    <name type="scientific">Lysinibacillus zambalensis</name>
    <dbReference type="NCBI Taxonomy" id="3160866"/>
    <lineage>
        <taxon>Bacteria</taxon>
        <taxon>Bacillati</taxon>
        <taxon>Bacillota</taxon>
        <taxon>Bacilli</taxon>
        <taxon>Bacillales</taxon>
        <taxon>Bacillaceae</taxon>
        <taxon>Lysinibacillus</taxon>
    </lineage>
</organism>
<reference evidence="1 2" key="1">
    <citation type="submission" date="2024-06" db="EMBL/GenBank/DDBJ databases">
        <title>Lysinibacillus zambalefons sp. nov., a Novel Firmicute Isolated from the Poon Bato Zambales Hyperalkaline Spring.</title>
        <authorList>
            <person name="Aja J.A."/>
            <person name="Lazaro J.E.H."/>
            <person name="Llorin L.D."/>
            <person name="Lim K.R."/>
            <person name="Teodosio J."/>
            <person name="Dalisay D.S."/>
        </authorList>
    </citation>
    <scope>NUCLEOTIDE SEQUENCE [LARGE SCALE GENOMIC DNA]</scope>
    <source>
        <strain evidence="1 2">M3</strain>
    </source>
</reference>
<evidence type="ECO:0000313" key="2">
    <source>
        <dbReference type="Proteomes" id="UP001478862"/>
    </source>
</evidence>
<gene>
    <name evidence="1" type="ORF">ABNX05_19550</name>
</gene>
<sequence length="184" mass="21923">MQYDDIMSSETMLYKPEYDALGNLCTRVIERDNEYISKLAPTKLMDYNLRYFGSSLRGALDGSRMILGKLNKNPIVVHERSNIVWFPSKSYIRPECQWFAVHHILDYQAMDKKNTKVIFMNGYEITVDLSFRSFEYRIQRAYLLKYKLEKRTKLLVQYDQGRVFPRMTNNVIFDDDKDRNKTVL</sequence>
<dbReference type="InterPro" id="IPR010461">
    <property type="entry name" value="ComK"/>
</dbReference>
<dbReference type="EMBL" id="JBEGDG010000018">
    <property type="protein sequence ID" value="MEQ6356828.1"/>
    <property type="molecule type" value="Genomic_DNA"/>
</dbReference>
<protein>
    <submittedName>
        <fullName evidence="1">Competence protein ComK</fullName>
    </submittedName>
</protein>
<evidence type="ECO:0000313" key="1">
    <source>
        <dbReference type="EMBL" id="MEQ6356828.1"/>
    </source>
</evidence>
<dbReference type="RefSeq" id="WP_079559524.1">
    <property type="nucleotide sequence ID" value="NZ_JBEGDG010000018.1"/>
</dbReference>
<accession>A0ABV1MWD4</accession>
<dbReference type="Pfam" id="PF06338">
    <property type="entry name" value="ComK"/>
    <property type="match status" value="1"/>
</dbReference>
<keyword evidence="2" id="KW-1185">Reference proteome</keyword>
<name>A0ABV1MWD4_9BACI</name>